<dbReference type="NCBIfam" id="TIGR00756">
    <property type="entry name" value="PPR"/>
    <property type="match status" value="5"/>
</dbReference>
<dbReference type="PANTHER" id="PTHR47926">
    <property type="entry name" value="PENTATRICOPEPTIDE REPEAT-CONTAINING PROTEIN"/>
    <property type="match status" value="1"/>
</dbReference>
<name>A0AAV0RPJ3_9ROSI</name>
<dbReference type="FunFam" id="1.25.40.10:FF:000090">
    <property type="entry name" value="Pentatricopeptide repeat-containing protein, chloroplastic"/>
    <property type="match status" value="1"/>
</dbReference>
<dbReference type="InterPro" id="IPR011990">
    <property type="entry name" value="TPR-like_helical_dom_sf"/>
</dbReference>
<dbReference type="GO" id="GO:0003723">
    <property type="term" value="F:RNA binding"/>
    <property type="evidence" value="ECO:0007669"/>
    <property type="project" value="InterPro"/>
</dbReference>
<evidence type="ECO:0000256" key="2">
    <source>
        <dbReference type="PROSITE-ProRule" id="PRU00708"/>
    </source>
</evidence>
<feature type="repeat" description="PPR" evidence="2">
    <location>
        <begin position="124"/>
        <end position="158"/>
    </location>
</feature>
<feature type="repeat" description="PPR" evidence="2">
    <location>
        <begin position="520"/>
        <end position="554"/>
    </location>
</feature>
<dbReference type="InterPro" id="IPR002885">
    <property type="entry name" value="PPR_rpt"/>
</dbReference>
<dbReference type="FunFam" id="1.25.40.10:FF:000396">
    <property type="entry name" value="Pentatricopeptide repeat-containing protein At2g36730"/>
    <property type="match status" value="1"/>
</dbReference>
<sequence length="699" mass="77022">MNLASSVGRSLKHNNLSFFHFLLKSQLESGNPSSGLASFRQLLRSEAKPNDLTFSLVIKSIASSASFSSNPLGAKTGANQIQTHLVKLGIDRFVYLGTALLDLCMKLGCIDHARKLFDCMPDRDAVSWNALICGYSRNGFDFAALEMFAEMLREGFHPSSTTLVGLVPSCGRHELLFQGRSVHGYGVKAGLDLESQVQNTVTSMYAKSGDLASAKLLFEEMEERSVVSWNTMIGAYGHNGSFNEAMIVFTRMIKQSVEVNSVTIITLLSANANPQVIHCHAFKTRLLKDQSVITSLICAYAKHGSTNSAELLYKSSPQKNLVSLTAIISSYAEAGNMHMVIECFIRMQQLDMKLDSVAMISILNGISDSNLGHAFHCYGLKNGLSIHTLVANGLITMYSKLDDLEAAFSLFAELQEKHLTSWNSVISGCVQAGRGNEALQFFDQMKASGQDPDSITIACLLTACSQLGCLKLGKKFHNYIVKNTFEVEDFLGTALIDMYTKCGSIVQAERVFSTLRHQPCRAMWNTMISGYSWYGFEHEALHCYSKMLEQGLEPDRITFLGVLAACTHGGLVHEGKKYFRVMTEQFCIAPDLQHYACMVGLLGRAGLFDEALLCIEEMDIEPDSAVWGALLTACCLHHKVRVGEYLAKKMFLLDQGNGGLYVLMSNLYAAVERWDDVARVRELMREMGGDGCSGVSQIE</sequence>
<gene>
    <name evidence="3" type="ORF">LITE_LOCUS48728</name>
</gene>
<dbReference type="EMBL" id="CAMGYJ010000011">
    <property type="protein sequence ID" value="CAI0558312.1"/>
    <property type="molecule type" value="Genomic_DNA"/>
</dbReference>
<protein>
    <recommendedName>
        <fullName evidence="5">Pentatricopeptide repeat-containing protein</fullName>
    </recommendedName>
</protein>
<dbReference type="GO" id="GO:0009451">
    <property type="term" value="P:RNA modification"/>
    <property type="evidence" value="ECO:0007669"/>
    <property type="project" value="InterPro"/>
</dbReference>
<reference evidence="3" key="1">
    <citation type="submission" date="2022-08" db="EMBL/GenBank/DDBJ databases">
        <authorList>
            <person name="Gutierrez-Valencia J."/>
        </authorList>
    </citation>
    <scope>NUCLEOTIDE SEQUENCE</scope>
</reference>
<evidence type="ECO:0000313" key="3">
    <source>
        <dbReference type="EMBL" id="CAI0558312.1"/>
    </source>
</evidence>
<evidence type="ECO:0000256" key="1">
    <source>
        <dbReference type="ARBA" id="ARBA00022737"/>
    </source>
</evidence>
<keyword evidence="1" id="KW-0677">Repeat</keyword>
<evidence type="ECO:0000313" key="4">
    <source>
        <dbReference type="Proteomes" id="UP001154282"/>
    </source>
</evidence>
<dbReference type="InterPro" id="IPR046960">
    <property type="entry name" value="PPR_At4g14850-like_plant"/>
</dbReference>
<feature type="repeat" description="PPR" evidence="2">
    <location>
        <begin position="418"/>
        <end position="452"/>
    </location>
</feature>
<comment type="caution">
    <text evidence="3">The sequence shown here is derived from an EMBL/GenBank/DDBJ whole genome shotgun (WGS) entry which is preliminary data.</text>
</comment>
<dbReference type="InterPro" id="IPR046848">
    <property type="entry name" value="E_motif"/>
</dbReference>
<dbReference type="Pfam" id="PF20431">
    <property type="entry name" value="E_motif"/>
    <property type="match status" value="1"/>
</dbReference>
<dbReference type="Pfam" id="PF13041">
    <property type="entry name" value="PPR_2"/>
    <property type="match status" value="2"/>
</dbReference>
<organism evidence="3 4">
    <name type="scientific">Linum tenue</name>
    <dbReference type="NCBI Taxonomy" id="586396"/>
    <lineage>
        <taxon>Eukaryota</taxon>
        <taxon>Viridiplantae</taxon>
        <taxon>Streptophyta</taxon>
        <taxon>Embryophyta</taxon>
        <taxon>Tracheophyta</taxon>
        <taxon>Spermatophyta</taxon>
        <taxon>Magnoliopsida</taxon>
        <taxon>eudicotyledons</taxon>
        <taxon>Gunneridae</taxon>
        <taxon>Pentapetalae</taxon>
        <taxon>rosids</taxon>
        <taxon>fabids</taxon>
        <taxon>Malpighiales</taxon>
        <taxon>Linaceae</taxon>
        <taxon>Linum</taxon>
    </lineage>
</organism>
<keyword evidence="4" id="KW-1185">Reference proteome</keyword>
<dbReference type="PROSITE" id="PS51375">
    <property type="entry name" value="PPR"/>
    <property type="match status" value="4"/>
</dbReference>
<dbReference type="Pfam" id="PF01535">
    <property type="entry name" value="PPR"/>
    <property type="match status" value="7"/>
</dbReference>
<dbReference type="Proteomes" id="UP001154282">
    <property type="component" value="Unassembled WGS sequence"/>
</dbReference>
<dbReference type="AlphaFoldDB" id="A0AAV0RPJ3"/>
<evidence type="ECO:0008006" key="5">
    <source>
        <dbReference type="Google" id="ProtNLM"/>
    </source>
</evidence>
<accession>A0AAV0RPJ3</accession>
<dbReference type="FunFam" id="1.25.40.10:FF:000351">
    <property type="entry name" value="Pentatricopeptide repeat-containing protein"/>
    <property type="match status" value="1"/>
</dbReference>
<dbReference type="Gene3D" id="1.25.40.10">
    <property type="entry name" value="Tetratricopeptide repeat domain"/>
    <property type="match status" value="5"/>
</dbReference>
<proteinExistence type="predicted"/>
<feature type="repeat" description="PPR" evidence="2">
    <location>
        <begin position="225"/>
        <end position="259"/>
    </location>
</feature>